<sequence>MNTTIYQLSLLVPGPWPNHNLETASAGGQNEEINSSPLKENEDDQTTKHQAGSVGPGITTTEDSTSSLRGGGDNEEGTHIAPGFNIASIARKDVVKSVISCTLLSRFISIRIVARPHDIVIALAYAPTSD</sequence>
<reference evidence="2" key="2">
    <citation type="submission" date="2020-11" db="EMBL/GenBank/DDBJ databases">
        <authorList>
            <person name="McCartney M.A."/>
            <person name="Auch B."/>
            <person name="Kono T."/>
            <person name="Mallez S."/>
            <person name="Becker A."/>
            <person name="Gohl D.M."/>
            <person name="Silverstein K.A.T."/>
            <person name="Koren S."/>
            <person name="Bechman K.B."/>
            <person name="Herman A."/>
            <person name="Abrahante J.E."/>
            <person name="Garbe J."/>
        </authorList>
    </citation>
    <scope>NUCLEOTIDE SEQUENCE</scope>
    <source>
        <strain evidence="2">Duluth1</strain>
        <tissue evidence="2">Whole animal</tissue>
    </source>
</reference>
<proteinExistence type="predicted"/>
<feature type="region of interest" description="Disordered" evidence="1">
    <location>
        <begin position="19"/>
        <end position="79"/>
    </location>
</feature>
<evidence type="ECO:0000256" key="1">
    <source>
        <dbReference type="SAM" id="MobiDB-lite"/>
    </source>
</evidence>
<protein>
    <submittedName>
        <fullName evidence="2">Uncharacterized protein</fullName>
    </submittedName>
</protein>
<evidence type="ECO:0000313" key="2">
    <source>
        <dbReference type="EMBL" id="KAH3840401.1"/>
    </source>
</evidence>
<feature type="compositionally biased region" description="Polar residues" evidence="1">
    <location>
        <begin position="58"/>
        <end position="68"/>
    </location>
</feature>
<feature type="compositionally biased region" description="Polar residues" evidence="1">
    <location>
        <begin position="20"/>
        <end position="38"/>
    </location>
</feature>
<reference evidence="2" key="1">
    <citation type="journal article" date="2019" name="bioRxiv">
        <title>The Genome of the Zebra Mussel, Dreissena polymorpha: A Resource for Invasive Species Research.</title>
        <authorList>
            <person name="McCartney M.A."/>
            <person name="Auch B."/>
            <person name="Kono T."/>
            <person name="Mallez S."/>
            <person name="Zhang Y."/>
            <person name="Obille A."/>
            <person name="Becker A."/>
            <person name="Abrahante J.E."/>
            <person name="Garbe J."/>
            <person name="Badalamenti J.P."/>
            <person name="Herman A."/>
            <person name="Mangelson H."/>
            <person name="Liachko I."/>
            <person name="Sullivan S."/>
            <person name="Sone E.D."/>
            <person name="Koren S."/>
            <person name="Silverstein K.A.T."/>
            <person name="Beckman K.B."/>
            <person name="Gohl D.M."/>
        </authorList>
    </citation>
    <scope>NUCLEOTIDE SEQUENCE</scope>
    <source>
        <strain evidence="2">Duluth1</strain>
        <tissue evidence="2">Whole animal</tissue>
    </source>
</reference>
<accession>A0A9D4KJS4</accession>
<organism evidence="2 3">
    <name type="scientific">Dreissena polymorpha</name>
    <name type="common">Zebra mussel</name>
    <name type="synonym">Mytilus polymorpha</name>
    <dbReference type="NCBI Taxonomy" id="45954"/>
    <lineage>
        <taxon>Eukaryota</taxon>
        <taxon>Metazoa</taxon>
        <taxon>Spiralia</taxon>
        <taxon>Lophotrochozoa</taxon>
        <taxon>Mollusca</taxon>
        <taxon>Bivalvia</taxon>
        <taxon>Autobranchia</taxon>
        <taxon>Heteroconchia</taxon>
        <taxon>Euheterodonta</taxon>
        <taxon>Imparidentia</taxon>
        <taxon>Neoheterodontei</taxon>
        <taxon>Myida</taxon>
        <taxon>Dreissenoidea</taxon>
        <taxon>Dreissenidae</taxon>
        <taxon>Dreissena</taxon>
    </lineage>
</organism>
<keyword evidence="3" id="KW-1185">Reference proteome</keyword>
<comment type="caution">
    <text evidence="2">The sequence shown here is derived from an EMBL/GenBank/DDBJ whole genome shotgun (WGS) entry which is preliminary data.</text>
</comment>
<gene>
    <name evidence="2" type="ORF">DPMN_113849</name>
</gene>
<dbReference type="AlphaFoldDB" id="A0A9D4KJS4"/>
<name>A0A9D4KJS4_DREPO</name>
<dbReference type="Proteomes" id="UP000828390">
    <property type="component" value="Unassembled WGS sequence"/>
</dbReference>
<evidence type="ECO:0000313" key="3">
    <source>
        <dbReference type="Proteomes" id="UP000828390"/>
    </source>
</evidence>
<dbReference type="EMBL" id="JAIWYP010000004">
    <property type="protein sequence ID" value="KAH3840401.1"/>
    <property type="molecule type" value="Genomic_DNA"/>
</dbReference>